<evidence type="ECO:0000256" key="1">
    <source>
        <dbReference type="SAM" id="MobiDB-lite"/>
    </source>
</evidence>
<proteinExistence type="predicted"/>
<dbReference type="EMBL" id="BFEA01000075">
    <property type="protein sequence ID" value="GBG66503.1"/>
    <property type="molecule type" value="Genomic_DNA"/>
</dbReference>
<dbReference type="AlphaFoldDB" id="A0A388K992"/>
<reference evidence="2 3" key="1">
    <citation type="journal article" date="2018" name="Cell">
        <title>The Chara Genome: Secondary Complexity and Implications for Plant Terrestrialization.</title>
        <authorList>
            <person name="Nishiyama T."/>
            <person name="Sakayama H."/>
            <person name="Vries J.D."/>
            <person name="Buschmann H."/>
            <person name="Saint-Marcoux D."/>
            <person name="Ullrich K.K."/>
            <person name="Haas F.B."/>
            <person name="Vanderstraeten L."/>
            <person name="Becker D."/>
            <person name="Lang D."/>
            <person name="Vosolsobe S."/>
            <person name="Rombauts S."/>
            <person name="Wilhelmsson P.K.I."/>
            <person name="Janitza P."/>
            <person name="Kern R."/>
            <person name="Heyl A."/>
            <person name="Rumpler F."/>
            <person name="Villalobos L.I.A.C."/>
            <person name="Clay J.M."/>
            <person name="Skokan R."/>
            <person name="Toyoda A."/>
            <person name="Suzuki Y."/>
            <person name="Kagoshima H."/>
            <person name="Schijlen E."/>
            <person name="Tajeshwar N."/>
            <person name="Catarino B."/>
            <person name="Hetherington A.J."/>
            <person name="Saltykova A."/>
            <person name="Bonnot C."/>
            <person name="Breuninger H."/>
            <person name="Symeonidi A."/>
            <person name="Radhakrishnan G.V."/>
            <person name="Van Nieuwerburgh F."/>
            <person name="Deforce D."/>
            <person name="Chang C."/>
            <person name="Karol K.G."/>
            <person name="Hedrich R."/>
            <person name="Ulvskov P."/>
            <person name="Glockner G."/>
            <person name="Delwiche C.F."/>
            <person name="Petrasek J."/>
            <person name="Van de Peer Y."/>
            <person name="Friml J."/>
            <person name="Beilby M."/>
            <person name="Dolan L."/>
            <person name="Kohara Y."/>
            <person name="Sugano S."/>
            <person name="Fujiyama A."/>
            <person name="Delaux P.-M."/>
            <person name="Quint M."/>
            <person name="TheiBen G."/>
            <person name="Hagemann M."/>
            <person name="Harholt J."/>
            <person name="Dunand C."/>
            <person name="Zachgo S."/>
            <person name="Langdale J."/>
            <person name="Maumus F."/>
            <person name="Straeten D.V.D."/>
            <person name="Gould S.B."/>
            <person name="Rensing S.A."/>
        </authorList>
    </citation>
    <scope>NUCLEOTIDE SEQUENCE [LARGE SCALE GENOMIC DNA]</scope>
    <source>
        <strain evidence="2 3">S276</strain>
    </source>
</reference>
<evidence type="ECO:0000313" key="2">
    <source>
        <dbReference type="EMBL" id="GBG66503.1"/>
    </source>
</evidence>
<organism evidence="2 3">
    <name type="scientific">Chara braunii</name>
    <name type="common">Braun's stonewort</name>
    <dbReference type="NCBI Taxonomy" id="69332"/>
    <lineage>
        <taxon>Eukaryota</taxon>
        <taxon>Viridiplantae</taxon>
        <taxon>Streptophyta</taxon>
        <taxon>Charophyceae</taxon>
        <taxon>Charales</taxon>
        <taxon>Characeae</taxon>
        <taxon>Chara</taxon>
    </lineage>
</organism>
<protein>
    <submittedName>
        <fullName evidence="2">Uncharacterized protein</fullName>
    </submittedName>
</protein>
<feature type="compositionally biased region" description="Polar residues" evidence="1">
    <location>
        <begin position="19"/>
        <end position="45"/>
    </location>
</feature>
<keyword evidence="3" id="KW-1185">Reference proteome</keyword>
<dbReference type="Proteomes" id="UP000265515">
    <property type="component" value="Unassembled WGS sequence"/>
</dbReference>
<feature type="compositionally biased region" description="Basic residues" evidence="1">
    <location>
        <begin position="8"/>
        <end position="18"/>
    </location>
</feature>
<accession>A0A388K992</accession>
<feature type="region of interest" description="Disordered" evidence="1">
    <location>
        <begin position="1"/>
        <end position="63"/>
    </location>
</feature>
<gene>
    <name evidence="2" type="ORF">CBR_g63086</name>
</gene>
<comment type="caution">
    <text evidence="2">The sequence shown here is derived from an EMBL/GenBank/DDBJ whole genome shotgun (WGS) entry which is preliminary data.</text>
</comment>
<sequence>MELDGNRNRARVAGKQRRLSMTSQPELTLEPSGTSRVSRSGSEKSVGQDFDLGTPGKKTTRDRRLVSARDQALEMPQCLVPLVCTAFRNALWVVAWQKGLGPMQIFSQTVTEMPTTVKVENCLKMLYLDSFLMRLIPDVLVMPRILFGPAESKIKFFTPLVDARISEQKVAELELQGMRLLPMSLFTEAKKHELAKFMISPIMVTADAIGKLKLRLPKDKKMESNFLKSALTQSWPVERTTLTPIQRQHGVGLGHG</sequence>
<name>A0A388K992_CHABU</name>
<dbReference type="Gramene" id="GBG66503">
    <property type="protein sequence ID" value="GBG66503"/>
    <property type="gene ID" value="CBR_g63086"/>
</dbReference>
<evidence type="ECO:0000313" key="3">
    <source>
        <dbReference type="Proteomes" id="UP000265515"/>
    </source>
</evidence>